<dbReference type="PANTHER" id="PTHR10736:SF0">
    <property type="entry name" value="BESTROPHIN HOMOLOG"/>
    <property type="match status" value="1"/>
</dbReference>
<evidence type="ECO:0000256" key="1">
    <source>
        <dbReference type="ARBA" id="ARBA00004370"/>
    </source>
</evidence>
<dbReference type="Pfam" id="PF01062">
    <property type="entry name" value="Bestrophin"/>
    <property type="match status" value="1"/>
</dbReference>
<keyword evidence="6" id="KW-0407">Ion channel</keyword>
<evidence type="ECO:0000256" key="4">
    <source>
        <dbReference type="ARBA" id="ARBA00023136"/>
    </source>
</evidence>
<keyword evidence="6" id="KW-1003">Cell membrane</keyword>
<dbReference type="AlphaFoldDB" id="A0AAN9TF15"/>
<comment type="similarity">
    <text evidence="5 6">Belongs to the anion channel-forming bestrophin (TC 1.A.46) family. Calcium-sensitive chloride channel subfamily.</text>
</comment>
<dbReference type="InterPro" id="IPR021134">
    <property type="entry name" value="Bestrophin-like"/>
</dbReference>
<sequence length="541" mass="62064">MHTIALYLPGNDEKTRIIRRTLMRYLNLTLVLILRSISSAVKKRFPSVDHLTDVGFMTQAEKQMFLSVPNNEFNTYWIPCAWFIHILRDVRAEYPDLDSQGLKLIMEEFNEFRAKCGLLWSYDWISIPLVYTQVVTLATYSFFVAAVIGRQFVEHSDKKMQMEIDIYLPVFTLLQFLFFMGLLKVAEQLINPFGDDDEDFELNWLIDRHTKVSYLGVDILMLHRPPLMKDKYFDDEDLVLPYTEAAAIHKKRTFRGSVHYMQVPKEQQDMYLPEIIEEDNECQKVPLKARRPSLFAKVFQGKAPQVDDSISEKEDISISGSWRPTSANIENDANTLRKLWGVDGVNVANNHQHQHQLRSNQHSPEGRLRSMGVLSPKHSEGEPWTGRKKVTKHNSMMYSVGRRDTKSKKDFNDRRRKSVPAVVLMQREAAGGGGTLSRTSSKWSLRKDSLVDSQWKGIRWKPFVADGERTSGEDAGEQQQLQSSLRPEVVYVNEGFVASMPEENLNQTDARQPSAAANNHQILSPQNSPVANGTTAHKMQN</sequence>
<keyword evidence="2 6" id="KW-0812">Transmembrane</keyword>
<evidence type="ECO:0000256" key="3">
    <source>
        <dbReference type="ARBA" id="ARBA00022989"/>
    </source>
</evidence>
<gene>
    <name evidence="8" type="ORF">V9T40_004743</name>
</gene>
<comment type="subcellular location">
    <subcellularLocation>
        <location evidence="6">Cell membrane</location>
        <topology evidence="6">Multi-pass membrane protein</topology>
    </subcellularLocation>
    <subcellularLocation>
        <location evidence="1">Membrane</location>
    </subcellularLocation>
</comment>
<keyword evidence="6" id="KW-0813">Transport</keyword>
<dbReference type="GO" id="GO:0005254">
    <property type="term" value="F:chloride channel activity"/>
    <property type="evidence" value="ECO:0007669"/>
    <property type="project" value="UniProtKB-KW"/>
</dbReference>
<comment type="caution">
    <text evidence="8">The sequence shown here is derived from an EMBL/GenBank/DDBJ whole genome shotgun (WGS) entry which is preliminary data.</text>
</comment>
<dbReference type="GO" id="GO:0034707">
    <property type="term" value="C:chloride channel complex"/>
    <property type="evidence" value="ECO:0007669"/>
    <property type="project" value="UniProtKB-KW"/>
</dbReference>
<evidence type="ECO:0000256" key="6">
    <source>
        <dbReference type="RuleBase" id="RU363126"/>
    </source>
</evidence>
<keyword evidence="6" id="KW-0868">Chloride</keyword>
<evidence type="ECO:0000313" key="8">
    <source>
        <dbReference type="EMBL" id="KAK7583780.1"/>
    </source>
</evidence>
<evidence type="ECO:0000256" key="5">
    <source>
        <dbReference type="ARBA" id="ARBA00034769"/>
    </source>
</evidence>
<keyword evidence="6" id="KW-0406">Ion transport</keyword>
<feature type="region of interest" description="Disordered" evidence="7">
    <location>
        <begin position="506"/>
        <end position="541"/>
    </location>
</feature>
<dbReference type="PANTHER" id="PTHR10736">
    <property type="entry name" value="BESTROPHIN"/>
    <property type="match status" value="1"/>
</dbReference>
<feature type="transmembrane region" description="Helical" evidence="6">
    <location>
        <begin position="22"/>
        <end position="41"/>
    </location>
</feature>
<protein>
    <recommendedName>
        <fullName evidence="6">Bestrophin homolog</fullName>
    </recommendedName>
</protein>
<keyword evidence="9" id="KW-1185">Reference proteome</keyword>
<evidence type="ECO:0000256" key="2">
    <source>
        <dbReference type="ARBA" id="ARBA00022692"/>
    </source>
</evidence>
<feature type="region of interest" description="Disordered" evidence="7">
    <location>
        <begin position="355"/>
        <end position="387"/>
    </location>
</feature>
<proteinExistence type="inferred from homology"/>
<dbReference type="EMBL" id="JBBCAQ010000032">
    <property type="protein sequence ID" value="KAK7583780.1"/>
    <property type="molecule type" value="Genomic_DNA"/>
</dbReference>
<keyword evidence="6" id="KW-0869">Chloride channel</keyword>
<feature type="transmembrane region" description="Helical" evidence="6">
    <location>
        <begin position="130"/>
        <end position="152"/>
    </location>
</feature>
<accession>A0AAN9TF15</accession>
<dbReference type="Proteomes" id="UP001367676">
    <property type="component" value="Unassembled WGS sequence"/>
</dbReference>
<keyword evidence="4 6" id="KW-0472">Membrane</keyword>
<reference evidence="8 9" key="1">
    <citation type="submission" date="2024-03" db="EMBL/GenBank/DDBJ databases">
        <title>Adaptation during the transition from Ophiocordyceps entomopathogen to insect associate is accompanied by gene loss and intensified selection.</title>
        <authorList>
            <person name="Ward C.M."/>
            <person name="Onetto C.A."/>
            <person name="Borneman A.R."/>
        </authorList>
    </citation>
    <scope>NUCLEOTIDE SEQUENCE [LARGE SCALE GENOMIC DNA]</scope>
    <source>
        <strain evidence="8">AWRI1</strain>
        <tissue evidence="8">Single Adult Female</tissue>
    </source>
</reference>
<organism evidence="8 9">
    <name type="scientific">Parthenolecanium corni</name>
    <dbReference type="NCBI Taxonomy" id="536013"/>
    <lineage>
        <taxon>Eukaryota</taxon>
        <taxon>Metazoa</taxon>
        <taxon>Ecdysozoa</taxon>
        <taxon>Arthropoda</taxon>
        <taxon>Hexapoda</taxon>
        <taxon>Insecta</taxon>
        <taxon>Pterygota</taxon>
        <taxon>Neoptera</taxon>
        <taxon>Paraneoptera</taxon>
        <taxon>Hemiptera</taxon>
        <taxon>Sternorrhyncha</taxon>
        <taxon>Coccoidea</taxon>
        <taxon>Coccidae</taxon>
        <taxon>Parthenolecanium</taxon>
    </lineage>
</organism>
<feature type="transmembrane region" description="Helical" evidence="6">
    <location>
        <begin position="164"/>
        <end position="183"/>
    </location>
</feature>
<dbReference type="GO" id="GO:0005886">
    <property type="term" value="C:plasma membrane"/>
    <property type="evidence" value="ECO:0007669"/>
    <property type="project" value="UniProtKB-SubCell"/>
</dbReference>
<comment type="function">
    <text evidence="6">Forms chloride channels.</text>
</comment>
<name>A0AAN9TF15_9HEMI</name>
<keyword evidence="3 6" id="KW-1133">Transmembrane helix</keyword>
<dbReference type="InterPro" id="IPR000615">
    <property type="entry name" value="Bestrophin"/>
</dbReference>
<evidence type="ECO:0000256" key="7">
    <source>
        <dbReference type="SAM" id="MobiDB-lite"/>
    </source>
</evidence>
<evidence type="ECO:0000313" key="9">
    <source>
        <dbReference type="Proteomes" id="UP001367676"/>
    </source>
</evidence>